<keyword evidence="3" id="KW-1185">Reference proteome</keyword>
<accession>A0ABU5ZJV6</accession>
<evidence type="ECO:0000313" key="3">
    <source>
        <dbReference type="Proteomes" id="UP001310386"/>
    </source>
</evidence>
<reference evidence="2" key="1">
    <citation type="submission" date="2023-12" db="EMBL/GenBank/DDBJ databases">
        <title>Fervidustalea candida gen. nov., sp. nov., a novel member of the family Paenibacillaceae isolated from a geothermal area.</title>
        <authorList>
            <person name="Li W.-J."/>
            <person name="Jiao J.-Y."/>
            <person name="Chen Y."/>
        </authorList>
    </citation>
    <scope>NUCLEOTIDE SEQUENCE</scope>
    <source>
        <strain evidence="2">SYSU GA230002</strain>
    </source>
</reference>
<protein>
    <recommendedName>
        <fullName evidence="4">DUF885 domain-containing protein</fullName>
    </recommendedName>
</protein>
<dbReference type="RefSeq" id="WP_371754913.1">
    <property type="nucleotide sequence ID" value="NZ_JAYJLD010000022.1"/>
</dbReference>
<keyword evidence="1" id="KW-0472">Membrane</keyword>
<name>A0ABU5ZJV6_9BACL</name>
<feature type="transmembrane region" description="Helical" evidence="1">
    <location>
        <begin position="12"/>
        <end position="31"/>
    </location>
</feature>
<gene>
    <name evidence="2" type="ORF">VF724_14075</name>
</gene>
<proteinExistence type="predicted"/>
<sequence length="304" mass="35323">MEKRLSKSDYIFTLIFLFMLMLAVGAFFYGLKVGQERIENKYQAMFQKENLPQPASYDQQYLVSFYHTILQPFREFQKKWFEHMDAISLDPASVDSVSMLNELGKLAGEKYDRLSGFSMPASSPLLQNAQQNYMKSLKLFSEAIDKFQKKAAQLKGQQLIDAINQDAYFQQARNFALQAQQDYYSSIVKWNETVDPLIRGLDIMRENQVSLEQWKQLNLNEKNNYIAKVLHNNEVFAPYFPQDMAARVDELIATGNAHKLQLKTIGDAIQTLINTGAVRPEDFRRDKMKYYANELLPQLPFFID</sequence>
<evidence type="ECO:0000256" key="1">
    <source>
        <dbReference type="SAM" id="Phobius"/>
    </source>
</evidence>
<keyword evidence="1" id="KW-1133">Transmembrane helix</keyword>
<evidence type="ECO:0008006" key="4">
    <source>
        <dbReference type="Google" id="ProtNLM"/>
    </source>
</evidence>
<evidence type="ECO:0000313" key="2">
    <source>
        <dbReference type="EMBL" id="MEB3102791.1"/>
    </source>
</evidence>
<organism evidence="2 3">
    <name type="scientific">Ferviditalea candida</name>
    <dbReference type="NCBI Taxonomy" id="3108399"/>
    <lineage>
        <taxon>Bacteria</taxon>
        <taxon>Bacillati</taxon>
        <taxon>Bacillota</taxon>
        <taxon>Bacilli</taxon>
        <taxon>Bacillales</taxon>
        <taxon>Paenibacillaceae</taxon>
        <taxon>Ferviditalea</taxon>
    </lineage>
</organism>
<keyword evidence="1" id="KW-0812">Transmembrane</keyword>
<comment type="caution">
    <text evidence="2">The sequence shown here is derived from an EMBL/GenBank/DDBJ whole genome shotgun (WGS) entry which is preliminary data.</text>
</comment>
<dbReference type="Proteomes" id="UP001310386">
    <property type="component" value="Unassembled WGS sequence"/>
</dbReference>
<dbReference type="EMBL" id="JAYJLD010000022">
    <property type="protein sequence ID" value="MEB3102791.1"/>
    <property type="molecule type" value="Genomic_DNA"/>
</dbReference>